<evidence type="ECO:0000256" key="3">
    <source>
        <dbReference type="SAM" id="SignalP"/>
    </source>
</evidence>
<dbReference type="PANTHER" id="PTHR16983:SF10">
    <property type="entry name" value="PROTEIN QUIVER"/>
    <property type="match status" value="1"/>
</dbReference>
<dbReference type="Proteomes" id="UP000663879">
    <property type="component" value="Unassembled WGS sequence"/>
</dbReference>
<proteinExistence type="predicted"/>
<dbReference type="InterPro" id="IPR051110">
    <property type="entry name" value="Ly-6/neurotoxin-like_GPI-ap"/>
</dbReference>
<comment type="caution">
    <text evidence="5">The sequence shown here is derived from an EMBL/GenBank/DDBJ whole genome shotgun (WGS) entry which is preliminary data.</text>
</comment>
<keyword evidence="2" id="KW-1133">Transmembrane helix</keyword>
<reference evidence="5" key="1">
    <citation type="submission" date="2021-02" db="EMBL/GenBank/DDBJ databases">
        <authorList>
            <person name="Nowell W R."/>
        </authorList>
    </citation>
    <scope>NUCLEOTIDE SEQUENCE</scope>
    <source>
        <strain evidence="5">Ploen Becks lab</strain>
    </source>
</reference>
<dbReference type="Pfam" id="PF00087">
    <property type="entry name" value="Toxin_TOLIP"/>
    <property type="match status" value="2"/>
</dbReference>
<feature type="transmembrane region" description="Helical" evidence="2">
    <location>
        <begin position="182"/>
        <end position="201"/>
    </location>
</feature>
<protein>
    <recommendedName>
        <fullName evidence="4">Snake toxin/toxin-like domain-containing protein</fullName>
    </recommendedName>
</protein>
<sequence length="202" mass="21904">MKIIIFCSILFVAYFTKSVYSIQCVTCQVCPGSSTFNSSLHAVNLTTCSGSCLTSTVNSKNQTTITKSCSSNCTASNSTLLGFQIKSECCNTDRCNKGDLNAIECYTCDVCPGSTGYNSTVNPVKMSSCFGSCLTTRGVSDGKTLIRKECSSSCQPIKTNLLGIDLTNECCNSDRCNSTPKLISNFIFIFITVFLILFKFFE</sequence>
<name>A0A813M308_9BILA</name>
<feature type="domain" description="Snake toxin/toxin-like" evidence="4">
    <location>
        <begin position="104"/>
        <end position="177"/>
    </location>
</feature>
<feature type="domain" description="Snake toxin/toxin-like" evidence="4">
    <location>
        <begin position="26"/>
        <end position="96"/>
    </location>
</feature>
<evidence type="ECO:0000259" key="4">
    <source>
        <dbReference type="Pfam" id="PF00087"/>
    </source>
</evidence>
<keyword evidence="2" id="KW-0812">Transmembrane</keyword>
<keyword evidence="6" id="KW-1185">Reference proteome</keyword>
<dbReference type="InterPro" id="IPR045860">
    <property type="entry name" value="Snake_toxin-like_sf"/>
</dbReference>
<organism evidence="5 6">
    <name type="scientific">Brachionus calyciflorus</name>
    <dbReference type="NCBI Taxonomy" id="104777"/>
    <lineage>
        <taxon>Eukaryota</taxon>
        <taxon>Metazoa</taxon>
        <taxon>Spiralia</taxon>
        <taxon>Gnathifera</taxon>
        <taxon>Rotifera</taxon>
        <taxon>Eurotatoria</taxon>
        <taxon>Monogononta</taxon>
        <taxon>Pseudotrocha</taxon>
        <taxon>Ploima</taxon>
        <taxon>Brachionidae</taxon>
        <taxon>Brachionus</taxon>
    </lineage>
</organism>
<dbReference type="PANTHER" id="PTHR16983">
    <property type="entry name" value="UPAR/LY6 DOMAIN-CONTAINING PROTEIN"/>
    <property type="match status" value="1"/>
</dbReference>
<evidence type="ECO:0000313" key="5">
    <source>
        <dbReference type="EMBL" id="CAF0704869.1"/>
    </source>
</evidence>
<dbReference type="Gene3D" id="2.10.60.10">
    <property type="entry name" value="CD59"/>
    <property type="match status" value="1"/>
</dbReference>
<evidence type="ECO:0000256" key="2">
    <source>
        <dbReference type="SAM" id="Phobius"/>
    </source>
</evidence>
<evidence type="ECO:0000256" key="1">
    <source>
        <dbReference type="ARBA" id="ARBA00022729"/>
    </source>
</evidence>
<keyword evidence="2" id="KW-0472">Membrane</keyword>
<gene>
    <name evidence="5" type="ORF">OXX778_LOCUS196</name>
</gene>
<feature type="signal peptide" evidence="3">
    <location>
        <begin position="1"/>
        <end position="21"/>
    </location>
</feature>
<feature type="chain" id="PRO_5032564275" description="Snake toxin/toxin-like domain-containing protein" evidence="3">
    <location>
        <begin position="22"/>
        <end position="202"/>
    </location>
</feature>
<accession>A0A813M308</accession>
<evidence type="ECO:0000313" key="6">
    <source>
        <dbReference type="Proteomes" id="UP000663879"/>
    </source>
</evidence>
<dbReference type="EMBL" id="CAJNOC010000009">
    <property type="protein sequence ID" value="CAF0704869.1"/>
    <property type="molecule type" value="Genomic_DNA"/>
</dbReference>
<dbReference type="InterPro" id="IPR035076">
    <property type="entry name" value="Toxin/TOLIP"/>
</dbReference>
<dbReference type="AlphaFoldDB" id="A0A813M308"/>
<keyword evidence="1 3" id="KW-0732">Signal</keyword>
<dbReference type="SUPFAM" id="SSF57302">
    <property type="entry name" value="Snake toxin-like"/>
    <property type="match status" value="2"/>
</dbReference>